<dbReference type="GO" id="GO:0004519">
    <property type="term" value="F:endonuclease activity"/>
    <property type="evidence" value="ECO:0007669"/>
    <property type="project" value="UniProtKB-KW"/>
</dbReference>
<dbReference type="InterPro" id="IPR044927">
    <property type="entry name" value="Endonuclea_NS_2"/>
</dbReference>
<dbReference type="Proteomes" id="UP000886786">
    <property type="component" value="Unassembled WGS sequence"/>
</dbReference>
<organism evidence="2 3">
    <name type="scientific">Candidatus Coprosoma intestinipullorum</name>
    <dbReference type="NCBI Taxonomy" id="2840752"/>
    <lineage>
        <taxon>Bacteria</taxon>
        <taxon>Bacillati</taxon>
        <taxon>Bacillota</taxon>
        <taxon>Bacillota incertae sedis</taxon>
        <taxon>Candidatus Coprosoma</taxon>
    </lineage>
</organism>
<protein>
    <submittedName>
        <fullName evidence="2">DNA/RNA non-specific endonuclease</fullName>
    </submittedName>
</protein>
<reference evidence="2" key="1">
    <citation type="submission" date="2020-10" db="EMBL/GenBank/DDBJ databases">
        <authorList>
            <person name="Gilroy R."/>
        </authorList>
    </citation>
    <scope>NUCLEOTIDE SEQUENCE</scope>
    <source>
        <strain evidence="2">CHK147-3167</strain>
    </source>
</reference>
<dbReference type="AlphaFoldDB" id="A0A9D0ZQ49"/>
<accession>A0A9D0ZQ49</accession>
<dbReference type="Gene3D" id="3.40.570.10">
    <property type="entry name" value="Extracellular Endonuclease, subunit A"/>
    <property type="match status" value="1"/>
</dbReference>
<comment type="caution">
    <text evidence="2">The sequence shown here is derived from an EMBL/GenBank/DDBJ whole genome shotgun (WGS) entry which is preliminary data.</text>
</comment>
<keyword evidence="2" id="KW-0378">Hydrolase</keyword>
<dbReference type="EMBL" id="DVFV01000042">
    <property type="protein sequence ID" value="HIQ90446.1"/>
    <property type="molecule type" value="Genomic_DNA"/>
</dbReference>
<proteinExistence type="predicted"/>
<evidence type="ECO:0000313" key="3">
    <source>
        <dbReference type="Proteomes" id="UP000886786"/>
    </source>
</evidence>
<dbReference type="InterPro" id="IPR044929">
    <property type="entry name" value="DNA/RNA_non-sp_Endonuclease_sf"/>
</dbReference>
<feature type="domain" description="Type VII secretion system protein EssD-like" evidence="1">
    <location>
        <begin position="88"/>
        <end position="214"/>
    </location>
</feature>
<evidence type="ECO:0000259" key="1">
    <source>
        <dbReference type="Pfam" id="PF13930"/>
    </source>
</evidence>
<sequence>MKKRKFKTQNAIITLALLIILGLGGFYQDDIKSIIIPDEPETKDEAQTVSHSYDIGNIPEYSGEPVIAINNSKPEFTKEELQIKSLEEYSDLDSLGRCGQAIALVGKETMPTEERGSIGMIKPTGWHTVKYEIVDGKYLYNRCHLIGYQLTGENANEKNLITCTRYMNATSMLKYENEVADYIEETKNHVLYRVTPIFEGDNLLATGVQMEAESIEDGGKGISFNIFVYNIQDGITIDYKTGDSHLNQ</sequence>
<gene>
    <name evidence="2" type="ORF">IAB27_02310</name>
</gene>
<keyword evidence="2" id="KW-0255">Endonuclease</keyword>
<keyword evidence="2" id="KW-0540">Nuclease</keyword>
<evidence type="ECO:0000313" key="2">
    <source>
        <dbReference type="EMBL" id="HIQ90446.1"/>
    </source>
</evidence>
<reference evidence="2" key="2">
    <citation type="journal article" date="2021" name="PeerJ">
        <title>Extensive microbial diversity within the chicken gut microbiome revealed by metagenomics and culture.</title>
        <authorList>
            <person name="Gilroy R."/>
            <person name="Ravi A."/>
            <person name="Getino M."/>
            <person name="Pursley I."/>
            <person name="Horton D.L."/>
            <person name="Alikhan N.F."/>
            <person name="Baker D."/>
            <person name="Gharbi K."/>
            <person name="Hall N."/>
            <person name="Watson M."/>
            <person name="Adriaenssens E.M."/>
            <person name="Foster-Nyarko E."/>
            <person name="Jarju S."/>
            <person name="Secka A."/>
            <person name="Antonio M."/>
            <person name="Oren A."/>
            <person name="Chaudhuri R.R."/>
            <person name="La Ragione R."/>
            <person name="Hildebrand F."/>
            <person name="Pallen M.J."/>
        </authorList>
    </citation>
    <scope>NUCLEOTIDE SEQUENCE</scope>
    <source>
        <strain evidence="2">CHK147-3167</strain>
    </source>
</reference>
<name>A0A9D0ZQ49_9FIRM</name>
<dbReference type="Pfam" id="PF13930">
    <property type="entry name" value="Endonuclea_NS_2"/>
    <property type="match status" value="1"/>
</dbReference>